<dbReference type="PANTHER" id="PTHR30480:SF13">
    <property type="entry name" value="BETA-HEXOSAMINIDASE"/>
    <property type="match status" value="1"/>
</dbReference>
<keyword evidence="4 7" id="KW-0378">Hydrolase</keyword>
<comment type="similarity">
    <text evidence="2">Belongs to the glycosyl hydrolase 3 family.</text>
</comment>
<dbReference type="Gene3D" id="3.20.20.300">
    <property type="entry name" value="Glycoside hydrolase, family 3, N-terminal domain"/>
    <property type="match status" value="1"/>
</dbReference>
<evidence type="ECO:0000256" key="4">
    <source>
        <dbReference type="ARBA" id="ARBA00022801"/>
    </source>
</evidence>
<gene>
    <name evidence="7" type="ordered locus">Spiaf_1045</name>
</gene>
<dbReference type="AlphaFoldDB" id="H9UHY9"/>
<reference evidence="8" key="1">
    <citation type="journal article" date="2013" name="Stand. Genomic Sci.">
        <title>Complete genome sequence of the halophilic bacterium Spirochaeta africana type strain (Z-7692(T)) from the alkaline Lake Magadi in the East African Rift.</title>
        <authorList>
            <person name="Liolos K."/>
            <person name="Abt B."/>
            <person name="Scheuner C."/>
            <person name="Teshima H."/>
            <person name="Held B."/>
            <person name="Lapidus A."/>
            <person name="Nolan M."/>
            <person name="Lucas S."/>
            <person name="Deshpande S."/>
            <person name="Cheng J.F."/>
            <person name="Tapia R."/>
            <person name="Goodwin L.A."/>
            <person name="Pitluck S."/>
            <person name="Pagani I."/>
            <person name="Ivanova N."/>
            <person name="Mavromatis K."/>
            <person name="Mikhailova N."/>
            <person name="Huntemann M."/>
            <person name="Pati A."/>
            <person name="Chen A."/>
            <person name="Palaniappan K."/>
            <person name="Land M."/>
            <person name="Rohde M."/>
            <person name="Tindall B.J."/>
            <person name="Detter J.C."/>
            <person name="Goker M."/>
            <person name="Bristow J."/>
            <person name="Eisen J.A."/>
            <person name="Markowitz V."/>
            <person name="Hugenholtz P."/>
            <person name="Woyke T."/>
            <person name="Klenk H.P."/>
            <person name="Kyrpides N.C."/>
        </authorList>
    </citation>
    <scope>NUCLEOTIDE SEQUENCE</scope>
    <source>
        <strain evidence="8">ATCC 700263 / DSM 8902 / Z-7692</strain>
    </source>
</reference>
<proteinExistence type="inferred from homology"/>
<evidence type="ECO:0000259" key="6">
    <source>
        <dbReference type="Pfam" id="PF00933"/>
    </source>
</evidence>
<dbReference type="Pfam" id="PF00933">
    <property type="entry name" value="Glyco_hydro_3"/>
    <property type="match status" value="1"/>
</dbReference>
<dbReference type="PROSITE" id="PS51257">
    <property type="entry name" value="PROKAR_LIPOPROTEIN"/>
    <property type="match status" value="1"/>
</dbReference>
<evidence type="ECO:0000313" key="8">
    <source>
        <dbReference type="Proteomes" id="UP000007383"/>
    </source>
</evidence>
<dbReference type="SUPFAM" id="SSF51445">
    <property type="entry name" value="(Trans)glycosidases"/>
    <property type="match status" value="1"/>
</dbReference>
<dbReference type="GO" id="GO:0004563">
    <property type="term" value="F:beta-N-acetylhexosaminidase activity"/>
    <property type="evidence" value="ECO:0007669"/>
    <property type="project" value="UniProtKB-EC"/>
</dbReference>
<dbReference type="InterPro" id="IPR036962">
    <property type="entry name" value="Glyco_hydro_3_N_sf"/>
</dbReference>
<dbReference type="eggNOG" id="COG1472">
    <property type="taxonomic scope" value="Bacteria"/>
</dbReference>
<feature type="domain" description="Glycoside hydrolase family 3 N-terminal" evidence="6">
    <location>
        <begin position="96"/>
        <end position="397"/>
    </location>
</feature>
<dbReference type="EC" id="3.2.1.52" evidence="3"/>
<evidence type="ECO:0000256" key="2">
    <source>
        <dbReference type="ARBA" id="ARBA00005336"/>
    </source>
</evidence>
<comment type="catalytic activity">
    <reaction evidence="1">
        <text>Hydrolysis of terminal non-reducing N-acetyl-D-hexosamine residues in N-acetyl-beta-D-hexosaminides.</text>
        <dbReference type="EC" id="3.2.1.52"/>
    </reaction>
</comment>
<dbReference type="Proteomes" id="UP000007383">
    <property type="component" value="Chromosome"/>
</dbReference>
<dbReference type="STRING" id="889378.Spiaf_1045"/>
<evidence type="ECO:0000256" key="5">
    <source>
        <dbReference type="ARBA" id="ARBA00023295"/>
    </source>
</evidence>
<dbReference type="PATRIC" id="fig|889378.3.peg.1046"/>
<dbReference type="EMBL" id="CP003282">
    <property type="protein sequence ID" value="AFG37132.1"/>
    <property type="molecule type" value="Genomic_DNA"/>
</dbReference>
<keyword evidence="5" id="KW-0326">Glycosidase</keyword>
<evidence type="ECO:0000256" key="3">
    <source>
        <dbReference type="ARBA" id="ARBA00012663"/>
    </source>
</evidence>
<dbReference type="InterPro" id="IPR050226">
    <property type="entry name" value="NagZ_Beta-hexosaminidase"/>
</dbReference>
<dbReference type="GO" id="GO:0009254">
    <property type="term" value="P:peptidoglycan turnover"/>
    <property type="evidence" value="ECO:0007669"/>
    <property type="project" value="TreeGrafter"/>
</dbReference>
<dbReference type="KEGG" id="sfc:Spiaf_1045"/>
<dbReference type="PANTHER" id="PTHR30480">
    <property type="entry name" value="BETA-HEXOSAMINIDASE-RELATED"/>
    <property type="match status" value="1"/>
</dbReference>
<accession>H9UHY9</accession>
<protein>
    <recommendedName>
        <fullName evidence="3">beta-N-acetylhexosaminidase</fullName>
        <ecNumber evidence="3">3.2.1.52</ecNumber>
    </recommendedName>
</protein>
<dbReference type="InterPro" id="IPR017853">
    <property type="entry name" value="GH"/>
</dbReference>
<dbReference type="HOGENOM" id="CLU_008392_0_2_12"/>
<evidence type="ECO:0000256" key="1">
    <source>
        <dbReference type="ARBA" id="ARBA00001231"/>
    </source>
</evidence>
<dbReference type="GO" id="GO:0005975">
    <property type="term" value="P:carbohydrate metabolic process"/>
    <property type="evidence" value="ECO:0007669"/>
    <property type="project" value="InterPro"/>
</dbReference>
<keyword evidence="8" id="KW-1185">Reference proteome</keyword>
<evidence type="ECO:0000313" key="7">
    <source>
        <dbReference type="EMBL" id="AFG37132.1"/>
    </source>
</evidence>
<name>H9UHY9_SPIAZ</name>
<organism evidence="7 8">
    <name type="scientific">Spirochaeta africana (strain ATCC 700263 / DSM 8902 / Z-7692)</name>
    <dbReference type="NCBI Taxonomy" id="889378"/>
    <lineage>
        <taxon>Bacteria</taxon>
        <taxon>Pseudomonadati</taxon>
        <taxon>Spirochaetota</taxon>
        <taxon>Spirochaetia</taxon>
        <taxon>Spirochaetales</taxon>
        <taxon>Spirochaetaceae</taxon>
        <taxon>Spirochaeta</taxon>
    </lineage>
</organism>
<dbReference type="InterPro" id="IPR001764">
    <property type="entry name" value="Glyco_hydro_3_N"/>
</dbReference>
<sequence>MYQKPLFWYTGAVNTQTILALLVLPVLLLSCSPAPAPEIQFPVYADPPIAGPATVRETATSLAASMDLRELAGQILIVSPGNSPAPSQRFLALQDSVPVGGVILMRYNIGEDAAAVQDMNAQLQQAALNTGAGIPLFISVDHEGGTVFRLHGVVDRLPDAAELGKSGLNGRQVQELYYHSGQQLRRLGFSMNYAPILEPLLPENRDFLRYRAYSTEPERVYELGGAMTTAMLQAGILPVAKHFPGSGDGDPHYTLPLFAAISDADAAPLSAAARHPALYGFRRAIHELQLPAIMSAHVRAPALDPVLPATISPRIQQQLLRDELGFSGLVITDDLYMRGMTLSYRPAEAGVLALKAGADMLLVMGPGYPAVHDAIRTAVADGTLTRSRLEESVIRILEHKLRLDLAGQAQGLRSGSSAQLN</sequence>